<organism evidence="5 6">
    <name type="scientific">Talaromyces atroroseus</name>
    <dbReference type="NCBI Taxonomy" id="1441469"/>
    <lineage>
        <taxon>Eukaryota</taxon>
        <taxon>Fungi</taxon>
        <taxon>Dikarya</taxon>
        <taxon>Ascomycota</taxon>
        <taxon>Pezizomycotina</taxon>
        <taxon>Eurotiomycetes</taxon>
        <taxon>Eurotiomycetidae</taxon>
        <taxon>Eurotiales</taxon>
        <taxon>Trichocomaceae</taxon>
        <taxon>Talaromyces</taxon>
        <taxon>Talaromyces sect. Trachyspermi</taxon>
    </lineage>
</organism>
<protein>
    <recommendedName>
        <fullName evidence="7">Paf1-domain-containing protein</fullName>
    </recommendedName>
</protein>
<dbReference type="PANTHER" id="PTHR23188">
    <property type="entry name" value="RNA POLYMERASE II-ASSOCIATED FACTOR 1 HOMOLOG"/>
    <property type="match status" value="1"/>
</dbReference>
<dbReference type="GO" id="GO:0016593">
    <property type="term" value="C:Cdc73/Paf1 complex"/>
    <property type="evidence" value="ECO:0007669"/>
    <property type="project" value="InterPro"/>
</dbReference>
<reference evidence="5 6" key="1">
    <citation type="submission" date="2015-06" db="EMBL/GenBank/DDBJ databases">
        <title>Talaromyces atroroseus IBT 11181 draft genome.</title>
        <authorList>
            <person name="Rasmussen K.B."/>
            <person name="Rasmussen S."/>
            <person name="Petersen B."/>
            <person name="Sicheritz-Ponten T."/>
            <person name="Mortensen U.H."/>
            <person name="Thrane U."/>
        </authorList>
    </citation>
    <scope>NUCLEOTIDE SEQUENCE [LARGE SCALE GENOMIC DNA]</scope>
    <source>
        <strain evidence="5 6">IBT 11181</strain>
    </source>
</reference>
<dbReference type="GeneID" id="31007385"/>
<dbReference type="InterPro" id="IPR007133">
    <property type="entry name" value="RNA_pol_II-assoc_Paf1"/>
</dbReference>
<dbReference type="EMBL" id="LFMY01000012">
    <property type="protein sequence ID" value="OKL57153.1"/>
    <property type="molecule type" value="Genomic_DNA"/>
</dbReference>
<feature type="compositionally biased region" description="Basic and acidic residues" evidence="4">
    <location>
        <begin position="447"/>
        <end position="458"/>
    </location>
</feature>
<accession>A0A225ADS9</accession>
<dbReference type="PANTHER" id="PTHR23188:SF12">
    <property type="entry name" value="RNA POLYMERASE II-ASSOCIATED FACTOR 1 HOMOLOG"/>
    <property type="match status" value="1"/>
</dbReference>
<evidence type="ECO:0000256" key="2">
    <source>
        <dbReference type="ARBA" id="ARBA00007560"/>
    </source>
</evidence>
<dbReference type="GO" id="GO:0000993">
    <property type="term" value="F:RNA polymerase II complex binding"/>
    <property type="evidence" value="ECO:0007669"/>
    <property type="project" value="TreeGrafter"/>
</dbReference>
<comment type="subcellular location">
    <subcellularLocation>
        <location evidence="1">Nucleus</location>
    </subcellularLocation>
</comment>
<evidence type="ECO:0000313" key="6">
    <source>
        <dbReference type="Proteomes" id="UP000214365"/>
    </source>
</evidence>
<evidence type="ECO:0000256" key="4">
    <source>
        <dbReference type="SAM" id="MobiDB-lite"/>
    </source>
</evidence>
<comment type="caution">
    <text evidence="5">The sequence shown here is derived from an EMBL/GenBank/DDBJ whole genome shotgun (WGS) entry which is preliminary data.</text>
</comment>
<feature type="compositionally biased region" description="Acidic residues" evidence="4">
    <location>
        <begin position="467"/>
        <end position="476"/>
    </location>
</feature>
<dbReference type="Proteomes" id="UP000214365">
    <property type="component" value="Unassembled WGS sequence"/>
</dbReference>
<dbReference type="GO" id="GO:0006368">
    <property type="term" value="P:transcription elongation by RNA polymerase II"/>
    <property type="evidence" value="ECO:0007669"/>
    <property type="project" value="InterPro"/>
</dbReference>
<evidence type="ECO:0000256" key="3">
    <source>
        <dbReference type="ARBA" id="ARBA00023242"/>
    </source>
</evidence>
<evidence type="ECO:0008006" key="7">
    <source>
        <dbReference type="Google" id="ProtNLM"/>
    </source>
</evidence>
<comment type="similarity">
    <text evidence="2">Belongs to the PAF1 family.</text>
</comment>
<name>A0A225ADS9_TALAT</name>
<sequence>MSKTKDNRPAEGFHQEYIASLRYRNDLPPPEMPPKFLDIPHEGLQRFLAPGYASNMARREEPGIDVDAEGGMPIDLVGIPGLHLGDESAILMPENPPPPDPRDLPFLIPLDQLKNPAVKNANVSFLRRTQYIAVEQRGPGGFKPSAGRPKPRLSEKTKLANDDPIYIKKYIMKGFDIAYPKSKHTGEDTAERIKGHTPQKPELDAWAHPVHPDNPKLKPIGTFPVLPDLQGYPDPGGFVQFKFDKPPLVAASGKRDERIDVGLLYPSAPPEHVLEEHEAKARLHKNNPRLYKDPGPIPWDYDLFVPEQKGSATKIKDSFDLLNSNRDDDGLYTHGDEESKFHRYDRLRTYSTKAQQLNSEQKQRDIALTLFDPAKSSSSSQAEGTIKAAYYYPILGKMRLAPERARKIAKAGLARSQGEAAGREDQVDQIHVTIRDPDEAEIYKRSLHRGNVDPEFKKNLPPPPQQLEEEEEEEENNTNRNAHNTSGDTDADAEADPDELQETSTRAAGDDESD</sequence>
<proteinExistence type="inferred from homology"/>
<feature type="compositionally biased region" description="Polar residues" evidence="4">
    <location>
        <begin position="478"/>
        <end position="487"/>
    </location>
</feature>
<gene>
    <name evidence="5" type="ORF">UA08_07629</name>
</gene>
<dbReference type="GO" id="GO:0003682">
    <property type="term" value="F:chromatin binding"/>
    <property type="evidence" value="ECO:0007669"/>
    <property type="project" value="TreeGrafter"/>
</dbReference>
<evidence type="ECO:0000256" key="1">
    <source>
        <dbReference type="ARBA" id="ARBA00004123"/>
    </source>
</evidence>
<feature type="compositionally biased region" description="Acidic residues" evidence="4">
    <location>
        <begin position="489"/>
        <end position="501"/>
    </location>
</feature>
<dbReference type="AlphaFoldDB" id="A0A225ADS9"/>
<feature type="region of interest" description="Disordered" evidence="4">
    <location>
        <begin position="447"/>
        <end position="514"/>
    </location>
</feature>
<keyword evidence="3" id="KW-0539">Nucleus</keyword>
<dbReference type="Pfam" id="PF03985">
    <property type="entry name" value="Paf1"/>
    <property type="match status" value="1"/>
</dbReference>
<dbReference type="STRING" id="1441469.A0A225ADS9"/>
<evidence type="ECO:0000313" key="5">
    <source>
        <dbReference type="EMBL" id="OKL57153.1"/>
    </source>
</evidence>
<keyword evidence="6" id="KW-1185">Reference proteome</keyword>
<dbReference type="RefSeq" id="XP_020117274.1">
    <property type="nucleotide sequence ID" value="XM_020262544.1"/>
</dbReference>
<dbReference type="OrthoDB" id="10260285at2759"/>